<keyword evidence="2" id="KW-1185">Reference proteome</keyword>
<evidence type="ECO:0000313" key="1">
    <source>
        <dbReference type="EMBL" id="TYK43066.1"/>
    </source>
</evidence>
<gene>
    <name evidence="1" type="ORF">FXF68_40000</name>
</gene>
<organism evidence="1 2">
    <name type="scientific">Actinomadura decatromicini</name>
    <dbReference type="NCBI Taxonomy" id="2604572"/>
    <lineage>
        <taxon>Bacteria</taxon>
        <taxon>Bacillati</taxon>
        <taxon>Actinomycetota</taxon>
        <taxon>Actinomycetes</taxon>
        <taxon>Streptosporangiales</taxon>
        <taxon>Thermomonosporaceae</taxon>
        <taxon>Actinomadura</taxon>
    </lineage>
</organism>
<reference evidence="1 2" key="1">
    <citation type="submission" date="2019-08" db="EMBL/GenBank/DDBJ databases">
        <title>Actinomadura sp. nov. CYP1-5 isolated from mountain soil.</title>
        <authorList>
            <person name="Songsumanus A."/>
            <person name="Kuncharoen N."/>
            <person name="Kudo T."/>
            <person name="Yuki M."/>
            <person name="Igarashi Y."/>
            <person name="Tanasupawat S."/>
        </authorList>
    </citation>
    <scope>NUCLEOTIDE SEQUENCE [LARGE SCALE GENOMIC DNA]</scope>
    <source>
        <strain evidence="1 2">CYP1-5</strain>
    </source>
</reference>
<accession>A0A5D3F5I3</accession>
<dbReference type="AlphaFoldDB" id="A0A5D3F5I3"/>
<proteinExistence type="predicted"/>
<dbReference type="Proteomes" id="UP000323505">
    <property type="component" value="Unassembled WGS sequence"/>
</dbReference>
<evidence type="ECO:0000313" key="2">
    <source>
        <dbReference type="Proteomes" id="UP000323505"/>
    </source>
</evidence>
<protein>
    <submittedName>
        <fullName evidence="1">Uncharacterized protein</fullName>
    </submittedName>
</protein>
<comment type="caution">
    <text evidence="1">The sequence shown here is derived from an EMBL/GenBank/DDBJ whole genome shotgun (WGS) entry which is preliminary data.</text>
</comment>
<dbReference type="Gene3D" id="1.10.287.1060">
    <property type="entry name" value="ESAT-6-like"/>
    <property type="match status" value="1"/>
</dbReference>
<name>A0A5D3F5I3_9ACTN</name>
<dbReference type="EMBL" id="VSRQ01000013">
    <property type="protein sequence ID" value="TYK43066.1"/>
    <property type="molecule type" value="Genomic_DNA"/>
</dbReference>
<dbReference type="InterPro" id="IPR036689">
    <property type="entry name" value="ESAT-6-like_sf"/>
</dbReference>
<dbReference type="RefSeq" id="WP_148768037.1">
    <property type="nucleotide sequence ID" value="NZ_VSRQ01000013.1"/>
</dbReference>
<sequence length="111" mass="11914">MAAGDLKITDSAAMGEAANKIDQHIDVLAAIRKDMLRTLEDLGASFESGAANKHLGAMFAWDAKYHRIIEALIAVKITMGGNRDANDQRELDNSTHADAAVAEVEALRLPV</sequence>
<dbReference type="SUPFAM" id="SSF140453">
    <property type="entry name" value="EsxAB dimer-like"/>
    <property type="match status" value="1"/>
</dbReference>